<dbReference type="Gene3D" id="2.60.120.10">
    <property type="entry name" value="Jelly Rolls"/>
    <property type="match status" value="1"/>
</dbReference>
<dbReference type="AlphaFoldDB" id="A0A6A4WQX7"/>
<accession>A0A6A4WQX7</accession>
<dbReference type="EMBL" id="VIIS01000485">
    <property type="protein sequence ID" value="KAF0308433.1"/>
    <property type="molecule type" value="Genomic_DNA"/>
</dbReference>
<feature type="compositionally biased region" description="Pro residues" evidence="1">
    <location>
        <begin position="195"/>
        <end position="204"/>
    </location>
</feature>
<keyword evidence="3" id="KW-1185">Reference proteome</keyword>
<dbReference type="Proteomes" id="UP000440578">
    <property type="component" value="Unassembled WGS sequence"/>
</dbReference>
<feature type="compositionally biased region" description="Low complexity" evidence="1">
    <location>
        <begin position="100"/>
        <end position="111"/>
    </location>
</feature>
<gene>
    <name evidence="2" type="ORF">FJT64_020324</name>
</gene>
<sequence>MDDLDWAAITGEPSEPLLRSSLLDDSLQLPPVKPKYWWQAGYVSDNDVVIHSDTDGSFMGHAAKPAAKSQVDSLLNDVLPVKSGKKAGRPKKAPVEKANTTAGKSKSAPKAATAAASGVLGLLEAEFPRPGASTANATAGKKPAPKSVPVAGRQGFFDSAALDRDSSGASEVFVVPLPPKAAKRTKKPAAVTRSPSPPPPPPQPDLLSNCRPVSVDRMSVDSMASEAIVRPTVFPVPRAAPAPNRVVPPAAGLSRIIDDAVPPSKPPAAAKRGKKPAAAPAAGRARKRAPVVADTSGEEPTPRPAAARGKKAARGGARSALRLETSPDTTGEGWEPAAARRPAAGRRRRAAIHSESDDEGDVLDLGSAPAPPPGRARPQGAARLVYREESSLDLSSSRDTSTPGDLTSDGADSEYVPTPAAGRRPAATEQSVSTVHRVDAAQRWLTEDNSALSAESCRLYASPGHAVVMSGEGELVLSDSLGQLVSSHPLRQQDVFSVGPGAVYRVENTGSVEMLLFITMYHIRSGLQFYQPPAAACPGLPGARPPAPL</sequence>
<dbReference type="SUPFAM" id="SSF51182">
    <property type="entry name" value="RmlC-like cupins"/>
    <property type="match status" value="1"/>
</dbReference>
<feature type="compositionally biased region" description="Basic residues" evidence="1">
    <location>
        <begin position="83"/>
        <end position="92"/>
    </location>
</feature>
<evidence type="ECO:0000313" key="2">
    <source>
        <dbReference type="EMBL" id="KAF0308433.1"/>
    </source>
</evidence>
<evidence type="ECO:0000256" key="1">
    <source>
        <dbReference type="SAM" id="MobiDB-lite"/>
    </source>
</evidence>
<name>A0A6A4WQX7_AMPAM</name>
<reference evidence="2 3" key="1">
    <citation type="submission" date="2019-07" db="EMBL/GenBank/DDBJ databases">
        <title>Draft genome assembly of a fouling barnacle, Amphibalanus amphitrite (Darwin, 1854): The first reference genome for Thecostraca.</title>
        <authorList>
            <person name="Kim W."/>
        </authorList>
    </citation>
    <scope>NUCLEOTIDE SEQUENCE [LARGE SCALE GENOMIC DNA]</scope>
    <source>
        <strain evidence="2">SNU_AA5</strain>
        <tissue evidence="2">Soma without cirri and trophi</tissue>
    </source>
</reference>
<proteinExistence type="predicted"/>
<feature type="compositionally biased region" description="Low complexity" evidence="1">
    <location>
        <begin position="417"/>
        <end position="428"/>
    </location>
</feature>
<dbReference type="EMBL" id="VIIS01000485">
    <property type="protein sequence ID" value="KAF0308432.1"/>
    <property type="molecule type" value="Genomic_DNA"/>
</dbReference>
<feature type="compositionally biased region" description="Low complexity" evidence="1">
    <location>
        <begin position="392"/>
        <end position="402"/>
    </location>
</feature>
<feature type="region of interest" description="Disordered" evidence="1">
    <location>
        <begin position="179"/>
        <end position="210"/>
    </location>
</feature>
<dbReference type="InterPro" id="IPR011051">
    <property type="entry name" value="RmlC_Cupin_sf"/>
</dbReference>
<feature type="region of interest" description="Disordered" evidence="1">
    <location>
        <begin position="81"/>
        <end position="111"/>
    </location>
</feature>
<feature type="region of interest" description="Disordered" evidence="1">
    <location>
        <begin position="257"/>
        <end position="433"/>
    </location>
</feature>
<dbReference type="InterPro" id="IPR014710">
    <property type="entry name" value="RmlC-like_jellyroll"/>
</dbReference>
<evidence type="ECO:0000313" key="3">
    <source>
        <dbReference type="Proteomes" id="UP000440578"/>
    </source>
</evidence>
<protein>
    <submittedName>
        <fullName evidence="2">Uncharacterized protein</fullName>
    </submittedName>
</protein>
<comment type="caution">
    <text evidence="2">The sequence shown here is derived from an EMBL/GenBank/DDBJ whole genome shotgun (WGS) entry which is preliminary data.</text>
</comment>
<organism evidence="2 3">
    <name type="scientific">Amphibalanus amphitrite</name>
    <name type="common">Striped barnacle</name>
    <name type="synonym">Balanus amphitrite</name>
    <dbReference type="NCBI Taxonomy" id="1232801"/>
    <lineage>
        <taxon>Eukaryota</taxon>
        <taxon>Metazoa</taxon>
        <taxon>Ecdysozoa</taxon>
        <taxon>Arthropoda</taxon>
        <taxon>Crustacea</taxon>
        <taxon>Multicrustacea</taxon>
        <taxon>Cirripedia</taxon>
        <taxon>Thoracica</taxon>
        <taxon>Thoracicalcarea</taxon>
        <taxon>Balanomorpha</taxon>
        <taxon>Balanoidea</taxon>
        <taxon>Balanidae</taxon>
        <taxon>Amphibalaninae</taxon>
        <taxon>Amphibalanus</taxon>
    </lineage>
</organism>